<dbReference type="Proteomes" id="UP000054858">
    <property type="component" value="Unassembled WGS sequence"/>
</dbReference>
<evidence type="ECO:0000313" key="4">
    <source>
        <dbReference type="Proteomes" id="UP000054858"/>
    </source>
</evidence>
<dbReference type="RefSeq" id="WP_025385845.1">
    <property type="nucleotide sequence ID" value="NZ_KV441806.1"/>
</dbReference>
<feature type="compositionally biased region" description="Basic and acidic residues" evidence="2">
    <location>
        <begin position="393"/>
        <end position="409"/>
    </location>
</feature>
<sequence length="456" mass="51374">MPAPFFVFLKKVHTLPKVTSYDASHSPEARELQRLLDANDTVEYGKKLREFQEAGKTFRLTDMIVYETRDEGEKIDVRVALQVKGHSITWYFWVPDGKDQYPQAFRDRLYGAAAECHTKVERGCDLYYRGSNAFHVKTMHHLEIEAAHNHNHYRIRDNQPVTPKDLTEHLQAFKTHEVHEEFFEAGEVDELCARFAEFHARWTHKEGEALSLEEQYLSHPSQRLNAADILEFRIFGLQQEPCRISVDELRIDFESARRTIEAAVVHGSDPDKDALAAQVHRMEEEFRALIAYRAVGGSRGLGSERAMTRQIEGSTLPTIEVVAEKDDSLGVSMPRIPEWAIRAREAVERARLEVEEAARKADELAARDRAIAAPVVASAAAIPPAPPATASRMEADDGHDRHHTSREDMSSTEVSVGHSRHAMFAATEHQRTEHDDAPKPGDASTPAPPGVTGNRV</sequence>
<dbReference type="EMBL" id="LNYP01000029">
    <property type="protein sequence ID" value="KTD37916.1"/>
    <property type="molecule type" value="Genomic_DNA"/>
</dbReference>
<feature type="coiled-coil region" evidence="1">
    <location>
        <begin position="340"/>
        <end position="367"/>
    </location>
</feature>
<name>A0A0W0X011_9GAMM</name>
<evidence type="ECO:0000256" key="1">
    <source>
        <dbReference type="SAM" id="Coils"/>
    </source>
</evidence>
<gene>
    <name evidence="3" type="ORF">Loak_1592</name>
</gene>
<comment type="caution">
    <text evidence="3">The sequence shown here is derived from an EMBL/GenBank/DDBJ whole genome shotgun (WGS) entry which is preliminary data.</text>
</comment>
<evidence type="ECO:0000256" key="2">
    <source>
        <dbReference type="SAM" id="MobiDB-lite"/>
    </source>
</evidence>
<feature type="compositionally biased region" description="Basic and acidic residues" evidence="2">
    <location>
        <begin position="428"/>
        <end position="439"/>
    </location>
</feature>
<evidence type="ECO:0000313" key="3">
    <source>
        <dbReference type="EMBL" id="KTD37916.1"/>
    </source>
</evidence>
<proteinExistence type="predicted"/>
<reference evidence="3 4" key="1">
    <citation type="submission" date="2015-11" db="EMBL/GenBank/DDBJ databases">
        <title>Genomic analysis of 38 Legionella species identifies large and diverse effector repertoires.</title>
        <authorList>
            <person name="Burstein D."/>
            <person name="Amaro F."/>
            <person name="Zusman T."/>
            <person name="Lifshitz Z."/>
            <person name="Cohen O."/>
            <person name="Gilbert J.A."/>
            <person name="Pupko T."/>
            <person name="Shuman H.A."/>
            <person name="Segal G."/>
        </authorList>
    </citation>
    <scope>NUCLEOTIDE SEQUENCE [LARGE SCALE GENOMIC DNA]</scope>
    <source>
        <strain evidence="3 4">Oak Ridge-10</strain>
    </source>
</reference>
<organism evidence="3 4">
    <name type="scientific">Legionella oakridgensis</name>
    <dbReference type="NCBI Taxonomy" id="29423"/>
    <lineage>
        <taxon>Bacteria</taxon>
        <taxon>Pseudomonadati</taxon>
        <taxon>Pseudomonadota</taxon>
        <taxon>Gammaproteobacteria</taxon>
        <taxon>Legionellales</taxon>
        <taxon>Legionellaceae</taxon>
        <taxon>Legionella</taxon>
    </lineage>
</organism>
<dbReference type="PATRIC" id="fig|29423.5.peg.1667"/>
<keyword evidence="1" id="KW-0175">Coiled coil</keyword>
<protein>
    <submittedName>
        <fullName evidence="3">Uncharacterized protein</fullName>
    </submittedName>
</protein>
<feature type="region of interest" description="Disordered" evidence="2">
    <location>
        <begin position="382"/>
        <end position="456"/>
    </location>
</feature>
<accession>A0A0W0X011</accession>
<dbReference type="AlphaFoldDB" id="A0A0W0X011"/>